<feature type="region of interest" description="Disordered" evidence="1">
    <location>
        <begin position="1"/>
        <end position="115"/>
    </location>
</feature>
<feature type="non-terminal residue" evidence="2">
    <location>
        <position position="1"/>
    </location>
</feature>
<dbReference type="Proteomes" id="UP001201163">
    <property type="component" value="Unassembled WGS sequence"/>
</dbReference>
<feature type="compositionally biased region" description="Acidic residues" evidence="1">
    <location>
        <begin position="85"/>
        <end position="108"/>
    </location>
</feature>
<evidence type="ECO:0000256" key="1">
    <source>
        <dbReference type="SAM" id="MobiDB-lite"/>
    </source>
</evidence>
<comment type="caution">
    <text evidence="2">The sequence shown here is derived from an EMBL/GenBank/DDBJ whole genome shotgun (WGS) entry which is preliminary data.</text>
</comment>
<organism evidence="2 3">
    <name type="scientific">Lactarius akahatsu</name>
    <dbReference type="NCBI Taxonomy" id="416441"/>
    <lineage>
        <taxon>Eukaryota</taxon>
        <taxon>Fungi</taxon>
        <taxon>Dikarya</taxon>
        <taxon>Basidiomycota</taxon>
        <taxon>Agaricomycotina</taxon>
        <taxon>Agaricomycetes</taxon>
        <taxon>Russulales</taxon>
        <taxon>Russulaceae</taxon>
        <taxon>Lactarius</taxon>
    </lineage>
</organism>
<accession>A0AAD4Q8Z4</accession>
<gene>
    <name evidence="2" type="ORF">EDB92DRAFT_1804851</name>
</gene>
<dbReference type="EMBL" id="JAKELL010000105">
    <property type="protein sequence ID" value="KAH8982068.1"/>
    <property type="molecule type" value="Genomic_DNA"/>
</dbReference>
<name>A0AAD4Q8Z4_9AGAM</name>
<protein>
    <submittedName>
        <fullName evidence="2">Uncharacterized protein</fullName>
    </submittedName>
</protein>
<feature type="compositionally biased region" description="Pro residues" evidence="1">
    <location>
        <begin position="25"/>
        <end position="37"/>
    </location>
</feature>
<proteinExistence type="predicted"/>
<keyword evidence="3" id="KW-1185">Reference proteome</keyword>
<sequence length="322" mass="35160">CRVRGLRVGGTKAQLVERLSGPDPAAAPWPPSSPPLPHVRTLCWPTAASSTPAGPEGSLAADEDLAGALESSYQKAINGEPGGSGEEDGEEDEDGDGGEDRQEDEDVGSMEHRAAADDDMAWVDTFILNTRRTGGRQTETSVLKMYKASNCCALRAGVVLDAVVDANHKIHYLKYATTHCLLTKGGKEKETDECLSAQSLKKIVTMLGRILRQQQDSNPDLVQDRPASNYRCQDYIKSVMVEARRLRIQSANFDVTKGTILEYELHPEQFMEVTAAIFDMDQGTSVFCTCTSPSDLRPSRLSSVHHQVTLRLELAVGNTQPW</sequence>
<evidence type="ECO:0000313" key="3">
    <source>
        <dbReference type="Proteomes" id="UP001201163"/>
    </source>
</evidence>
<evidence type="ECO:0000313" key="2">
    <source>
        <dbReference type="EMBL" id="KAH8982068.1"/>
    </source>
</evidence>
<reference evidence="2" key="1">
    <citation type="submission" date="2022-01" db="EMBL/GenBank/DDBJ databases">
        <title>Comparative genomics reveals a dynamic genome evolution in the ectomycorrhizal milk-cap (Lactarius) mushrooms.</title>
        <authorList>
            <consortium name="DOE Joint Genome Institute"/>
            <person name="Lebreton A."/>
            <person name="Tang N."/>
            <person name="Kuo A."/>
            <person name="LaButti K."/>
            <person name="Drula E."/>
            <person name="Barry K."/>
            <person name="Clum A."/>
            <person name="Lipzen A."/>
            <person name="Mousain D."/>
            <person name="Ng V."/>
            <person name="Wang R."/>
            <person name="Wang X."/>
            <person name="Dai Y."/>
            <person name="Henrissat B."/>
            <person name="Grigoriev I.V."/>
            <person name="Guerin-Laguette A."/>
            <person name="Yu F."/>
            <person name="Martin F.M."/>
        </authorList>
    </citation>
    <scope>NUCLEOTIDE SEQUENCE</scope>
    <source>
        <strain evidence="2">QP</strain>
    </source>
</reference>
<dbReference type="AlphaFoldDB" id="A0AAD4Q8Z4"/>